<feature type="transmembrane region" description="Helical" evidence="8">
    <location>
        <begin position="7"/>
        <end position="24"/>
    </location>
</feature>
<comment type="similarity">
    <text evidence="2">Belongs to the autoinducer-2 exporter (AI-2E) (TC 2.A.86) family.</text>
</comment>
<dbReference type="PANTHER" id="PTHR21716:SF67">
    <property type="entry name" value="TRANSPORT PROTEIN YDIK-RELATED"/>
    <property type="match status" value="1"/>
</dbReference>
<evidence type="ECO:0000256" key="6">
    <source>
        <dbReference type="ARBA" id="ARBA00022989"/>
    </source>
</evidence>
<feature type="transmembrane region" description="Helical" evidence="8">
    <location>
        <begin position="30"/>
        <end position="48"/>
    </location>
</feature>
<evidence type="ECO:0000256" key="3">
    <source>
        <dbReference type="ARBA" id="ARBA00022448"/>
    </source>
</evidence>
<dbReference type="InterPro" id="IPR002549">
    <property type="entry name" value="AI-2E-like"/>
</dbReference>
<evidence type="ECO:0000313" key="10">
    <source>
        <dbReference type="Proteomes" id="UP000560470"/>
    </source>
</evidence>
<sequence length="353" mass="38303">MLNNDRLLVQILLLVLFGASFWVMAPFWSALFWGAVLAFASWPLMRLLTRWLGGRESLAAGILTLGWMLLVAVPLVWLGFNLADHVRDAVGLIKDIQVDGLPAAPAWLNSIPFIGERLVATWDSIDQQGAALMVSIKPYLGQVGNWLLARSAQIGGGILELTLSLVFVFFFYRDGPRLAMFAHRLLERLIGERAGYYIELVAGTVQRVVNGVIGTAAAQALLALIGFLIAGVPGALVLGIVTFLLSLIPMGPPLVWIPATAWLAWKGDYTYAVFLGVWGTFIISGVDNVLKPYLISRGGNLPLVIVLLGVFGGLIAFGFIGLFIGPTLLAVAYSLLTDWSATQSQERREDKAL</sequence>
<evidence type="ECO:0000256" key="4">
    <source>
        <dbReference type="ARBA" id="ARBA00022475"/>
    </source>
</evidence>
<keyword evidence="3" id="KW-0813">Transport</keyword>
<feature type="transmembrane region" description="Helical" evidence="8">
    <location>
        <begin position="60"/>
        <end position="80"/>
    </location>
</feature>
<feature type="transmembrane region" description="Helical" evidence="8">
    <location>
        <begin position="154"/>
        <end position="172"/>
    </location>
</feature>
<keyword evidence="6 8" id="KW-1133">Transmembrane helix</keyword>
<name>A0A7Y7V741_9PSED</name>
<dbReference type="GO" id="GO:0005886">
    <property type="term" value="C:plasma membrane"/>
    <property type="evidence" value="ECO:0007669"/>
    <property type="project" value="UniProtKB-SubCell"/>
</dbReference>
<reference evidence="9 10" key="1">
    <citation type="submission" date="2020-04" db="EMBL/GenBank/DDBJ databases">
        <title>Molecular characterization of pseudomonads from Agaricus bisporus reveal novel blotch 2 pathogens in Western Europe.</title>
        <authorList>
            <person name="Taparia T."/>
            <person name="Krijger M."/>
            <person name="Haynes E."/>
            <person name="Elpinstone J.G."/>
            <person name="Noble R."/>
            <person name="Van Der Wolf J."/>
        </authorList>
    </citation>
    <scope>NUCLEOTIDE SEQUENCE [LARGE SCALE GENOMIC DNA]</scope>
    <source>
        <strain evidence="9 10">B7002</strain>
    </source>
</reference>
<evidence type="ECO:0000256" key="2">
    <source>
        <dbReference type="ARBA" id="ARBA00009773"/>
    </source>
</evidence>
<evidence type="ECO:0000313" key="9">
    <source>
        <dbReference type="EMBL" id="NVZ56658.1"/>
    </source>
</evidence>
<feature type="transmembrane region" description="Helical" evidence="8">
    <location>
        <begin position="221"/>
        <end position="249"/>
    </location>
</feature>
<evidence type="ECO:0000256" key="7">
    <source>
        <dbReference type="ARBA" id="ARBA00023136"/>
    </source>
</evidence>
<keyword evidence="4" id="KW-1003">Cell membrane</keyword>
<dbReference type="AlphaFoldDB" id="A0A7Y7V741"/>
<feature type="transmembrane region" description="Helical" evidence="8">
    <location>
        <begin position="302"/>
        <end position="324"/>
    </location>
</feature>
<dbReference type="PANTHER" id="PTHR21716">
    <property type="entry name" value="TRANSMEMBRANE PROTEIN"/>
    <property type="match status" value="1"/>
</dbReference>
<protein>
    <submittedName>
        <fullName evidence="9">AI-2E family transporter</fullName>
    </submittedName>
</protein>
<feature type="transmembrane region" description="Helical" evidence="8">
    <location>
        <begin position="269"/>
        <end position="290"/>
    </location>
</feature>
<evidence type="ECO:0000256" key="8">
    <source>
        <dbReference type="SAM" id="Phobius"/>
    </source>
</evidence>
<keyword evidence="7 8" id="KW-0472">Membrane</keyword>
<organism evidence="9 10">
    <name type="scientific">Pseudomonas edaphica</name>
    <dbReference type="NCBI Taxonomy" id="2006980"/>
    <lineage>
        <taxon>Bacteria</taxon>
        <taxon>Pseudomonadati</taxon>
        <taxon>Pseudomonadota</taxon>
        <taxon>Gammaproteobacteria</taxon>
        <taxon>Pseudomonadales</taxon>
        <taxon>Pseudomonadaceae</taxon>
        <taxon>Pseudomonas</taxon>
    </lineage>
</organism>
<comment type="subcellular location">
    <subcellularLocation>
        <location evidence="1">Cell membrane</location>
        <topology evidence="1">Multi-pass membrane protein</topology>
    </subcellularLocation>
</comment>
<dbReference type="Pfam" id="PF01594">
    <property type="entry name" value="AI-2E_transport"/>
    <property type="match status" value="1"/>
</dbReference>
<gene>
    <name evidence="9" type="ORF">HX797_10335</name>
</gene>
<dbReference type="EMBL" id="JACAOZ010000009">
    <property type="protein sequence ID" value="NVZ56658.1"/>
    <property type="molecule type" value="Genomic_DNA"/>
</dbReference>
<keyword evidence="5 8" id="KW-0812">Transmembrane</keyword>
<proteinExistence type="inferred from homology"/>
<dbReference type="RefSeq" id="WP_170039979.1">
    <property type="nucleotide sequence ID" value="NZ_JACAOZ010000009.1"/>
</dbReference>
<accession>A0A7Y7V741</accession>
<evidence type="ECO:0000256" key="1">
    <source>
        <dbReference type="ARBA" id="ARBA00004651"/>
    </source>
</evidence>
<dbReference type="Proteomes" id="UP000560470">
    <property type="component" value="Unassembled WGS sequence"/>
</dbReference>
<evidence type="ECO:0000256" key="5">
    <source>
        <dbReference type="ARBA" id="ARBA00022692"/>
    </source>
</evidence>
<comment type="caution">
    <text evidence="9">The sequence shown here is derived from an EMBL/GenBank/DDBJ whole genome shotgun (WGS) entry which is preliminary data.</text>
</comment>